<dbReference type="EMBL" id="LT962688">
    <property type="protein sequence ID" value="SOR30925.1"/>
    <property type="molecule type" value="Genomic_DNA"/>
</dbReference>
<evidence type="ECO:0000259" key="13">
    <source>
        <dbReference type="Pfam" id="PF26002"/>
    </source>
</evidence>
<comment type="similarity">
    <text evidence="2 9">Belongs to the membrane fusion protein (MFP) (TC 8.A.1) family.</text>
</comment>
<feature type="domain" description="AprE-like beta-barrel" evidence="13">
    <location>
        <begin position="337"/>
        <end position="424"/>
    </location>
</feature>
<evidence type="ECO:0000256" key="2">
    <source>
        <dbReference type="ARBA" id="ARBA00009477"/>
    </source>
</evidence>
<dbReference type="PANTHER" id="PTHR30386:SF17">
    <property type="entry name" value="ALKALINE PROTEASE SECRETION PROTEIN APRE"/>
    <property type="match status" value="1"/>
</dbReference>
<evidence type="ECO:0000313" key="15">
    <source>
        <dbReference type="Proteomes" id="UP000233769"/>
    </source>
</evidence>
<dbReference type="PRINTS" id="PR01490">
    <property type="entry name" value="RTXTOXIND"/>
</dbReference>
<reference evidence="15" key="1">
    <citation type="submission" date="2017-10" db="EMBL/GenBank/DDBJ databases">
        <authorList>
            <person name="Regsiter A."/>
            <person name="William W."/>
        </authorList>
    </citation>
    <scope>NUCLEOTIDE SEQUENCE [LARGE SCALE GENOMIC DNA]</scope>
</reference>
<evidence type="ECO:0000313" key="14">
    <source>
        <dbReference type="EMBL" id="SOR30925.1"/>
    </source>
</evidence>
<dbReference type="NCBIfam" id="TIGR01843">
    <property type="entry name" value="type_I_hlyD"/>
    <property type="match status" value="1"/>
</dbReference>
<keyword evidence="8 9" id="KW-0472">Membrane</keyword>
<evidence type="ECO:0000256" key="4">
    <source>
        <dbReference type="ARBA" id="ARBA00022475"/>
    </source>
</evidence>
<dbReference type="InterPro" id="IPR050739">
    <property type="entry name" value="MFP"/>
</dbReference>
<evidence type="ECO:0000256" key="11">
    <source>
        <dbReference type="SAM" id="MobiDB-lite"/>
    </source>
</evidence>
<dbReference type="Pfam" id="PF26002">
    <property type="entry name" value="Beta-barrel_AprE"/>
    <property type="match status" value="1"/>
</dbReference>
<evidence type="ECO:0000256" key="7">
    <source>
        <dbReference type="ARBA" id="ARBA00022989"/>
    </source>
</evidence>
<dbReference type="Pfam" id="PF25994">
    <property type="entry name" value="HH_AprE"/>
    <property type="match status" value="1"/>
</dbReference>
<keyword evidence="7 9" id="KW-1133">Transmembrane helix</keyword>
<protein>
    <recommendedName>
        <fullName evidence="9">Membrane fusion protein (MFP) family protein</fullName>
    </recommendedName>
</protein>
<dbReference type="Gene3D" id="2.40.30.170">
    <property type="match status" value="1"/>
</dbReference>
<feature type="region of interest" description="Disordered" evidence="11">
    <location>
        <begin position="1"/>
        <end position="20"/>
    </location>
</feature>
<dbReference type="PANTHER" id="PTHR30386">
    <property type="entry name" value="MEMBRANE FUSION SUBUNIT OF EMRAB-TOLC MULTIDRUG EFFLUX PUMP"/>
    <property type="match status" value="1"/>
</dbReference>
<feature type="domain" description="AprE-like long alpha-helical hairpin" evidence="12">
    <location>
        <begin position="107"/>
        <end position="294"/>
    </location>
</feature>
<proteinExistence type="inferred from homology"/>
<evidence type="ECO:0000256" key="5">
    <source>
        <dbReference type="ARBA" id="ARBA00022519"/>
    </source>
</evidence>
<evidence type="ECO:0000256" key="3">
    <source>
        <dbReference type="ARBA" id="ARBA00022448"/>
    </source>
</evidence>
<dbReference type="InterPro" id="IPR010129">
    <property type="entry name" value="T1SS_HlyD"/>
</dbReference>
<keyword evidence="6 9" id="KW-0812">Transmembrane</keyword>
<dbReference type="Proteomes" id="UP000233769">
    <property type="component" value="Chromosome tk0001"/>
</dbReference>
<evidence type="ECO:0000256" key="6">
    <source>
        <dbReference type="ARBA" id="ARBA00022692"/>
    </source>
</evidence>
<keyword evidence="5 9" id="KW-0997">Cell inner membrane</keyword>
<keyword evidence="3 9" id="KW-0813">Transport</keyword>
<feature type="coiled-coil region" evidence="10">
    <location>
        <begin position="172"/>
        <end position="206"/>
    </location>
</feature>
<dbReference type="RefSeq" id="WP_012253247.1">
    <property type="nucleotide sequence ID" value="NZ_BJVP01000002.1"/>
</dbReference>
<dbReference type="InterPro" id="IPR058982">
    <property type="entry name" value="Beta-barrel_AprE"/>
</dbReference>
<name>A0A2N9AUB7_METEX</name>
<gene>
    <name evidence="14" type="ORF">TK0001_4323</name>
</gene>
<dbReference type="GO" id="GO:0015031">
    <property type="term" value="P:protein transport"/>
    <property type="evidence" value="ECO:0007669"/>
    <property type="project" value="InterPro"/>
</dbReference>
<comment type="subcellular location">
    <subcellularLocation>
        <location evidence="1 9">Cell inner membrane</location>
        <topology evidence="1 9">Single-pass membrane protein</topology>
    </subcellularLocation>
</comment>
<dbReference type="AlphaFoldDB" id="A0A2N9AUB7"/>
<feature type="compositionally biased region" description="Basic and acidic residues" evidence="11">
    <location>
        <begin position="1"/>
        <end position="18"/>
    </location>
</feature>
<evidence type="ECO:0000256" key="10">
    <source>
        <dbReference type="SAM" id="Coils"/>
    </source>
</evidence>
<evidence type="ECO:0000256" key="9">
    <source>
        <dbReference type="RuleBase" id="RU365093"/>
    </source>
</evidence>
<accession>A0A2N9AUB7</accession>
<keyword evidence="4 9" id="KW-1003">Cell membrane</keyword>
<organism evidence="14 15">
    <name type="scientific">Methylorubrum extorquens</name>
    <name type="common">Methylobacterium dichloromethanicum</name>
    <name type="synonym">Methylobacterium extorquens</name>
    <dbReference type="NCBI Taxonomy" id="408"/>
    <lineage>
        <taxon>Bacteria</taxon>
        <taxon>Pseudomonadati</taxon>
        <taxon>Pseudomonadota</taxon>
        <taxon>Alphaproteobacteria</taxon>
        <taxon>Hyphomicrobiales</taxon>
        <taxon>Methylobacteriaceae</taxon>
        <taxon>Methylorubrum</taxon>
    </lineage>
</organism>
<dbReference type="Gene3D" id="2.40.50.100">
    <property type="match status" value="1"/>
</dbReference>
<dbReference type="GO" id="GO:0005886">
    <property type="term" value="C:plasma membrane"/>
    <property type="evidence" value="ECO:0007669"/>
    <property type="project" value="UniProtKB-SubCell"/>
</dbReference>
<feature type="transmembrane region" description="Helical" evidence="9">
    <location>
        <begin position="21"/>
        <end position="42"/>
    </location>
</feature>
<evidence type="ECO:0000259" key="12">
    <source>
        <dbReference type="Pfam" id="PF25994"/>
    </source>
</evidence>
<evidence type="ECO:0000256" key="8">
    <source>
        <dbReference type="ARBA" id="ARBA00023136"/>
    </source>
</evidence>
<dbReference type="InterPro" id="IPR058781">
    <property type="entry name" value="HH_AprE-like"/>
</dbReference>
<evidence type="ECO:0000256" key="1">
    <source>
        <dbReference type="ARBA" id="ARBA00004377"/>
    </source>
</evidence>
<keyword evidence="10" id="KW-0175">Coiled coil</keyword>
<sequence>MRTSPDRMPRPLRRHEPQSRTNVAFSVGPRIVAGFIFGAALVGGVGGWAATTDLSGAILASGSVAVDQRAKSVQHRDGGVVGEILVRDGQPVTASQVLLRIDDAQTRAELAIVKGQLVELAAKKARLLAERDGQREVSFPQALLHQGAEVQSILEGELRLFRGNLAGRDSQRQQLELQIGQIAEEIAGLTKQRDAKRDELAVLTTEHGKLSILVEKQLYESSRFLPITRDKHRLAGEQGSLEASIARAKTRTSEIRVQILAIADTARTEAQRELSQVDAKAAELSNRRVALDDRLTRTEIRAPVTGILHELKTFTVGGVVTPADILATVVPEDARLKIEIRIPPTSIDQIGVGRAARVRFTAFSQRTTPELKGVLTYVSPSTTKGPRDEAFYIGHVELKDGEIERLGGSARLIPGMPVEVQVATDERTAMSYLMKPLQDQFSRAFLER</sequence>